<dbReference type="GO" id="GO:0005829">
    <property type="term" value="C:cytosol"/>
    <property type="evidence" value="ECO:0007669"/>
    <property type="project" value="TreeGrafter"/>
</dbReference>
<evidence type="ECO:0000313" key="8">
    <source>
        <dbReference type="Proteomes" id="UP000472580"/>
    </source>
</evidence>
<evidence type="ECO:0000313" key="7">
    <source>
        <dbReference type="EMBL" id="MVX55892.1"/>
    </source>
</evidence>
<evidence type="ECO:0000256" key="5">
    <source>
        <dbReference type="ARBA" id="ARBA00031841"/>
    </source>
</evidence>
<dbReference type="AlphaFoldDB" id="A0A6L6YGB4"/>
<sequence>MSEYLKSTDYVNAYDLARDRRVISGKVRLTDMPRLREEICPTDAECVFEIKGMTAKKGWPGAVMTLAAKVPLICNHCGKPMEFPIESDVLFRFARDEKEADSIPIDDEDDTEVVVGSEKLNLMEWIEEEILLSLPYVPVHDYACKSDIEAPKQEEPKKENPFAKLKDLQGLRKN</sequence>
<dbReference type="RefSeq" id="WP_160334327.1">
    <property type="nucleotide sequence ID" value="NZ_WSRP01000003.1"/>
</dbReference>
<comment type="caution">
    <text evidence="7">The sequence shown here is derived from an EMBL/GenBank/DDBJ whole genome shotgun (WGS) entry which is preliminary data.</text>
</comment>
<dbReference type="OrthoDB" id="5297600at2"/>
<comment type="function">
    <text evidence="1">Plays a role in synthesis, processing and/or stability of 23S rRNA.</text>
</comment>
<dbReference type="InterPro" id="IPR003772">
    <property type="entry name" value="YceD"/>
</dbReference>
<evidence type="ECO:0000256" key="6">
    <source>
        <dbReference type="SAM" id="MobiDB-lite"/>
    </source>
</evidence>
<comment type="similarity">
    <text evidence="2">Belongs to the DUF177 domain family.</text>
</comment>
<evidence type="ECO:0000256" key="2">
    <source>
        <dbReference type="ARBA" id="ARBA00010740"/>
    </source>
</evidence>
<keyword evidence="4" id="KW-0690">Ribosome biogenesis</keyword>
<evidence type="ECO:0000256" key="1">
    <source>
        <dbReference type="ARBA" id="ARBA00002868"/>
    </source>
</evidence>
<gene>
    <name evidence="7" type="ORF">E5987_01555</name>
</gene>
<dbReference type="InterPro" id="IPR039255">
    <property type="entry name" value="YceD_bac"/>
</dbReference>
<dbReference type="PANTHER" id="PTHR38099">
    <property type="entry name" value="LARGE RIBOSOMAL RNA SUBUNIT ACCUMULATION PROTEIN YCED"/>
    <property type="match status" value="1"/>
</dbReference>
<dbReference type="EMBL" id="WSRP01000003">
    <property type="protein sequence ID" value="MVX55892.1"/>
    <property type="molecule type" value="Genomic_DNA"/>
</dbReference>
<proteinExistence type="inferred from homology"/>
<name>A0A6L6YGB4_9BURK</name>
<dbReference type="PANTHER" id="PTHR38099:SF1">
    <property type="entry name" value="LARGE RIBOSOMAL RNA SUBUNIT ACCUMULATION PROTEIN YCED"/>
    <property type="match status" value="1"/>
</dbReference>
<keyword evidence="8" id="KW-1185">Reference proteome</keyword>
<reference evidence="7 8" key="1">
    <citation type="submission" date="2019-12" db="EMBL/GenBank/DDBJ databases">
        <title>Microbes associate with the intestines of laboratory mice.</title>
        <authorList>
            <person name="Navarre W."/>
            <person name="Wong E."/>
        </authorList>
    </citation>
    <scope>NUCLEOTIDE SEQUENCE [LARGE SCALE GENOMIC DNA]</scope>
    <source>
        <strain evidence="7 8">NM82_D38</strain>
    </source>
</reference>
<dbReference type="GO" id="GO:0042254">
    <property type="term" value="P:ribosome biogenesis"/>
    <property type="evidence" value="ECO:0007669"/>
    <property type="project" value="UniProtKB-KW"/>
</dbReference>
<organism evidence="7 8">
    <name type="scientific">Parasutterella muris</name>
    <dbReference type="NCBI Taxonomy" id="2565572"/>
    <lineage>
        <taxon>Bacteria</taxon>
        <taxon>Pseudomonadati</taxon>
        <taxon>Pseudomonadota</taxon>
        <taxon>Betaproteobacteria</taxon>
        <taxon>Burkholderiales</taxon>
        <taxon>Sutterellaceae</taxon>
        <taxon>Parasutterella</taxon>
    </lineage>
</organism>
<accession>A0A6L6YGB4</accession>
<protein>
    <recommendedName>
        <fullName evidence="3">Large ribosomal RNA subunit accumulation protein YceD</fullName>
    </recommendedName>
    <alternativeName>
        <fullName evidence="5">23S rRNA accumulation protein YceD</fullName>
    </alternativeName>
</protein>
<evidence type="ECO:0000256" key="3">
    <source>
        <dbReference type="ARBA" id="ARBA00015716"/>
    </source>
</evidence>
<feature type="region of interest" description="Disordered" evidence="6">
    <location>
        <begin position="150"/>
        <end position="174"/>
    </location>
</feature>
<dbReference type="Proteomes" id="UP000472580">
    <property type="component" value="Unassembled WGS sequence"/>
</dbReference>
<dbReference type="Pfam" id="PF02620">
    <property type="entry name" value="YceD"/>
    <property type="match status" value="1"/>
</dbReference>
<evidence type="ECO:0000256" key="4">
    <source>
        <dbReference type="ARBA" id="ARBA00022517"/>
    </source>
</evidence>